<evidence type="ECO:0000313" key="1">
    <source>
        <dbReference type="EMBL" id="AIF68165.1"/>
    </source>
</evidence>
<sequence length="244" mass="28510">MLPLLKKEDISTSNQQLPTWALDAYQPFADTVAKKDFPCYFGIAAQKKGDLRYGFVPHDNWDDALQIINDFTKLMHTQEKAVRRGLFLFFEPEETEQDLEYYRDYFWRFLQRLHEVDDIAWPAERPRDPDHFLFDYHIGGEAYFLFGNAPAYKQRITRDLGPSLVIGLQPRSIFDGLEGDKPAGTKSRGSVRDRVEKWDQLPKHPDIGHFGDHSHNEWKQYFIGDDAEPIKGGCPFHHKELKHT</sequence>
<dbReference type="InterPro" id="IPR014988">
    <property type="entry name" value="Uncharacterised_YqcI/YcgG"/>
</dbReference>
<dbReference type="PANTHER" id="PTHR40045:SF1">
    <property type="entry name" value="YQCI_YCGG FAMILY PROTEIN"/>
    <property type="match status" value="1"/>
</dbReference>
<dbReference type="PANTHER" id="PTHR40045">
    <property type="entry name" value="YCGG FAMILY PROTEIN"/>
    <property type="match status" value="1"/>
</dbReference>
<evidence type="ECO:0000313" key="2">
    <source>
        <dbReference type="Proteomes" id="UP000027980"/>
    </source>
</evidence>
<dbReference type="RefSeq" id="WP_038564810.1">
    <property type="nucleotide sequence ID" value="NZ_CP008876.1"/>
</dbReference>
<dbReference type="AlphaFoldDB" id="A0A075LN73"/>
<accession>A0A075LN73</accession>
<organism evidence="1 2">
    <name type="scientific">Terribacillus saccharophilus</name>
    <dbReference type="NCBI Taxonomy" id="361277"/>
    <lineage>
        <taxon>Bacteria</taxon>
        <taxon>Bacillati</taxon>
        <taxon>Bacillota</taxon>
        <taxon>Bacilli</taxon>
        <taxon>Bacillales</taxon>
        <taxon>Bacillaceae</taxon>
        <taxon>Terribacillus</taxon>
    </lineage>
</organism>
<dbReference type="KEGG" id="tap:GZ22_17030"/>
<dbReference type="Proteomes" id="UP000027980">
    <property type="component" value="Chromosome"/>
</dbReference>
<dbReference type="Pfam" id="PF08892">
    <property type="entry name" value="YqcI_YcgG"/>
    <property type="match status" value="1"/>
</dbReference>
<dbReference type="EMBL" id="CP008876">
    <property type="protein sequence ID" value="AIF68165.1"/>
    <property type="molecule type" value="Genomic_DNA"/>
</dbReference>
<gene>
    <name evidence="1" type="ORF">GZ22_17030</name>
</gene>
<reference evidence="1 2" key="1">
    <citation type="submission" date="2014-07" db="EMBL/GenBank/DDBJ databases">
        <title>Complete genome sequence of a moderately halophilic bacterium Terribacillus aidingensis MP602, isolated from Cryptomeria fortunei in Tianmu mountain in China.</title>
        <authorList>
            <person name="Wang Y."/>
            <person name="Lu P."/>
            <person name="Zhang L."/>
        </authorList>
    </citation>
    <scope>NUCLEOTIDE SEQUENCE [LARGE SCALE GENOMIC DNA]</scope>
    <source>
        <strain evidence="1 2">MP602</strain>
    </source>
</reference>
<dbReference type="GeneID" id="34223272"/>
<proteinExistence type="predicted"/>
<dbReference type="HOGENOM" id="CLU_067506_1_1_9"/>
<protein>
    <submittedName>
        <fullName evidence="1">YqcI/YcgG family protein</fullName>
    </submittedName>
</protein>
<dbReference type="OrthoDB" id="112290at2"/>
<name>A0A075LN73_9BACI</name>